<evidence type="ECO:0000313" key="1">
    <source>
        <dbReference type="EMBL" id="CAI2367950.1"/>
    </source>
</evidence>
<proteinExistence type="predicted"/>
<dbReference type="AlphaFoldDB" id="A0AAD1UMX8"/>
<protein>
    <submittedName>
        <fullName evidence="1">Uncharacterized protein</fullName>
    </submittedName>
</protein>
<name>A0AAD1UMX8_EUPCR</name>
<dbReference type="Proteomes" id="UP001295684">
    <property type="component" value="Unassembled WGS sequence"/>
</dbReference>
<accession>A0AAD1UMX8</accession>
<evidence type="ECO:0000313" key="2">
    <source>
        <dbReference type="Proteomes" id="UP001295684"/>
    </source>
</evidence>
<keyword evidence="2" id="KW-1185">Reference proteome</keyword>
<reference evidence="1" key="1">
    <citation type="submission" date="2023-07" db="EMBL/GenBank/DDBJ databases">
        <authorList>
            <consortium name="AG Swart"/>
            <person name="Singh M."/>
            <person name="Singh A."/>
            <person name="Seah K."/>
            <person name="Emmerich C."/>
        </authorList>
    </citation>
    <scope>NUCLEOTIDE SEQUENCE</scope>
    <source>
        <strain evidence="1">DP1</strain>
    </source>
</reference>
<dbReference type="EMBL" id="CAMPGE010009075">
    <property type="protein sequence ID" value="CAI2367950.1"/>
    <property type="molecule type" value="Genomic_DNA"/>
</dbReference>
<comment type="caution">
    <text evidence="1">The sequence shown here is derived from an EMBL/GenBank/DDBJ whole genome shotgun (WGS) entry which is preliminary data.</text>
</comment>
<gene>
    <name evidence="1" type="ORF">ECRASSUSDP1_LOCUS9239</name>
</gene>
<sequence>MEAQCKILQTTIRIDSHESAFRLNCTPETPNRNPEMVIPKFSNIEQCTNTFRDTKFDDFLSHSSQNVENTKITHTIKKMRQLKFPINMTIKKKSSQFPSKELKIKTRNKASSKKRLPAHNDDLKNMSFLNSKIRSAINSPLKIPNNPTPNPPVSKIYTSQTPLHLTLKDSSKSPDRSFVTHIKPLYSQTNSPLLKSFFNYHYKNQKAKKIRKAAKGLLENEPKFDDKMAKRENQKQNMSAICGSFSKPSSPINNFPGDTQEDLKNGNESIMVKNPEWKPIKGRMINIKAIKKMLNQNRLKKIIQKAHFHRGRSNKSVDKQLQSQFQSTTTNFEESYPKFQKLLQTDSKISPRSILPDLK</sequence>
<organism evidence="1 2">
    <name type="scientific">Euplotes crassus</name>
    <dbReference type="NCBI Taxonomy" id="5936"/>
    <lineage>
        <taxon>Eukaryota</taxon>
        <taxon>Sar</taxon>
        <taxon>Alveolata</taxon>
        <taxon>Ciliophora</taxon>
        <taxon>Intramacronucleata</taxon>
        <taxon>Spirotrichea</taxon>
        <taxon>Hypotrichia</taxon>
        <taxon>Euplotida</taxon>
        <taxon>Euplotidae</taxon>
        <taxon>Moneuplotes</taxon>
    </lineage>
</organism>